<gene>
    <name evidence="1" type="ORF">TPHV1_410007</name>
</gene>
<dbReference type="AlphaFoldDB" id="A0A0B7GYJ6"/>
<name>A0A0B7GYJ6_TREPH</name>
<sequence>MYNITEREILTEWSLETLVNKVRAGFNFELMKKGIPIKKEKKLLTQSEVDNIEDLYR</sequence>
<keyword evidence="2" id="KW-1185">Reference proteome</keyword>
<evidence type="ECO:0000313" key="2">
    <source>
        <dbReference type="Proteomes" id="UP000042527"/>
    </source>
</evidence>
<reference evidence="2" key="1">
    <citation type="submission" date="2015-01" db="EMBL/GenBank/DDBJ databases">
        <authorList>
            <person name="Manzoor Shahid"/>
            <person name="Zubair Saima"/>
        </authorList>
    </citation>
    <scope>NUCLEOTIDE SEQUENCE [LARGE SCALE GENOMIC DNA]</scope>
    <source>
        <strain evidence="2">V1</strain>
    </source>
</reference>
<dbReference type="GeneID" id="58792156"/>
<organism evidence="1 2">
    <name type="scientific">Treponema phagedenis</name>
    <dbReference type="NCBI Taxonomy" id="162"/>
    <lineage>
        <taxon>Bacteria</taxon>
        <taxon>Pseudomonadati</taxon>
        <taxon>Spirochaetota</taxon>
        <taxon>Spirochaetia</taxon>
        <taxon>Spirochaetales</taxon>
        <taxon>Treponemataceae</taxon>
        <taxon>Treponema</taxon>
    </lineage>
</organism>
<dbReference type="Proteomes" id="UP000042527">
    <property type="component" value="Unassembled WGS sequence"/>
</dbReference>
<accession>A0A0B7GYJ6</accession>
<dbReference type="EMBL" id="CDNC01000036">
    <property type="protein sequence ID" value="CEM62717.1"/>
    <property type="molecule type" value="Genomic_DNA"/>
</dbReference>
<proteinExistence type="predicted"/>
<protein>
    <submittedName>
        <fullName evidence="1">Uncharacterized protein</fullName>
    </submittedName>
</protein>
<dbReference type="RefSeq" id="WP_187426435.1">
    <property type="nucleotide sequence ID" value="NZ_CDNC01000036.1"/>
</dbReference>
<evidence type="ECO:0000313" key="1">
    <source>
        <dbReference type="EMBL" id="CEM62717.1"/>
    </source>
</evidence>